<evidence type="ECO:0000313" key="2">
    <source>
        <dbReference type="EMBL" id="MDR6960591.1"/>
    </source>
</evidence>
<accession>A0AAW8MFH7</accession>
<dbReference type="Proteomes" id="UP001252613">
    <property type="component" value="Unassembled WGS sequence"/>
</dbReference>
<dbReference type="SMART" id="SM01321">
    <property type="entry name" value="Y1_Tnp"/>
    <property type="match status" value="1"/>
</dbReference>
<dbReference type="SUPFAM" id="SSF143422">
    <property type="entry name" value="Transposase IS200-like"/>
    <property type="match status" value="1"/>
</dbReference>
<dbReference type="NCBIfam" id="NF047646">
    <property type="entry name" value="REP_Tyr_transpos"/>
    <property type="match status" value="1"/>
</dbReference>
<proteinExistence type="predicted"/>
<feature type="domain" description="Transposase IS200-like" evidence="1">
    <location>
        <begin position="17"/>
        <end position="131"/>
    </location>
</feature>
<protein>
    <submittedName>
        <fullName evidence="2">REP element-mobilizing transposase RayT</fullName>
    </submittedName>
</protein>
<organism evidence="2 3">
    <name type="scientific">Pseudomonas brassicacearum</name>
    <dbReference type="NCBI Taxonomy" id="930166"/>
    <lineage>
        <taxon>Bacteria</taxon>
        <taxon>Pseudomonadati</taxon>
        <taxon>Pseudomonadota</taxon>
        <taxon>Gammaproteobacteria</taxon>
        <taxon>Pseudomonadales</taxon>
        <taxon>Pseudomonadaceae</taxon>
        <taxon>Pseudomonas</taxon>
    </lineage>
</organism>
<dbReference type="GO" id="GO:0043565">
    <property type="term" value="F:sequence-specific DNA binding"/>
    <property type="evidence" value="ECO:0007669"/>
    <property type="project" value="TreeGrafter"/>
</dbReference>
<dbReference type="InterPro" id="IPR052715">
    <property type="entry name" value="RAYT_transposase"/>
</dbReference>
<dbReference type="AlphaFoldDB" id="A0AAW8MFH7"/>
<evidence type="ECO:0000313" key="3">
    <source>
        <dbReference type="Proteomes" id="UP001252613"/>
    </source>
</evidence>
<name>A0AAW8MFH7_9PSED</name>
<dbReference type="InterPro" id="IPR002686">
    <property type="entry name" value="Transposase_17"/>
</dbReference>
<dbReference type="GO" id="GO:0004803">
    <property type="term" value="F:transposase activity"/>
    <property type="evidence" value="ECO:0007669"/>
    <property type="project" value="InterPro"/>
</dbReference>
<gene>
    <name evidence="2" type="ORF">J2W43_004596</name>
</gene>
<comment type="caution">
    <text evidence="2">The sequence shown here is derived from an EMBL/GenBank/DDBJ whole genome shotgun (WGS) entry which is preliminary data.</text>
</comment>
<dbReference type="InterPro" id="IPR036515">
    <property type="entry name" value="Transposase_17_sf"/>
</dbReference>
<dbReference type="GO" id="GO:0006313">
    <property type="term" value="P:DNA transposition"/>
    <property type="evidence" value="ECO:0007669"/>
    <property type="project" value="InterPro"/>
</dbReference>
<dbReference type="Gene3D" id="3.30.70.1290">
    <property type="entry name" value="Transposase IS200-like"/>
    <property type="match status" value="1"/>
</dbReference>
<dbReference type="PANTHER" id="PTHR36966">
    <property type="entry name" value="REP-ASSOCIATED TYROSINE TRANSPOSASE"/>
    <property type="match status" value="1"/>
</dbReference>
<dbReference type="Pfam" id="PF01797">
    <property type="entry name" value="Y1_Tnp"/>
    <property type="match status" value="1"/>
</dbReference>
<dbReference type="EMBL" id="JAVDVC010000010">
    <property type="protein sequence ID" value="MDR6960591.1"/>
    <property type="molecule type" value="Genomic_DNA"/>
</dbReference>
<evidence type="ECO:0000259" key="1">
    <source>
        <dbReference type="SMART" id="SM01321"/>
    </source>
</evidence>
<reference evidence="2" key="1">
    <citation type="submission" date="2023-07" db="EMBL/GenBank/DDBJ databases">
        <title>Sorghum-associated microbial communities from plants grown in Nebraska, USA.</title>
        <authorList>
            <person name="Schachtman D."/>
        </authorList>
    </citation>
    <scope>NUCLEOTIDE SEQUENCE</scope>
    <source>
        <strain evidence="2">3432</strain>
    </source>
</reference>
<dbReference type="PANTHER" id="PTHR36966:SF1">
    <property type="entry name" value="REP-ASSOCIATED TYROSINE TRANSPOSASE"/>
    <property type="match status" value="1"/>
</dbReference>
<sequence length="176" mass="20406">MPDLPASHRLRIGRYGELNRIYLLTTNTIDRIPVFQDFALGKLVVDQFRYAQDMRWAKSLAWVVMPDHFHWLIELQQSSLNKLMQKTKSLSTRAVNLSTGRRGSLWQQGYHDRALRREEGLVRLARYVVANPLRARLVKRLGDYPLWDAIWVRSEVEVPSSRASSLPHGISAAREI</sequence>